<feature type="transmembrane region" description="Helical" evidence="2">
    <location>
        <begin position="699"/>
        <end position="722"/>
    </location>
</feature>
<feature type="transmembrane region" description="Helical" evidence="2">
    <location>
        <begin position="286"/>
        <end position="308"/>
    </location>
</feature>
<dbReference type="EMBL" id="JALLPJ020000376">
    <property type="protein sequence ID" value="KAL3793936.1"/>
    <property type="molecule type" value="Genomic_DNA"/>
</dbReference>
<feature type="transmembrane region" description="Helical" evidence="2">
    <location>
        <begin position="320"/>
        <end position="342"/>
    </location>
</feature>
<keyword evidence="2" id="KW-0472">Membrane</keyword>
<dbReference type="Gene3D" id="1.20.1640.10">
    <property type="entry name" value="Multidrug efflux transporter AcrB transmembrane domain"/>
    <property type="match status" value="1"/>
</dbReference>
<dbReference type="PROSITE" id="PS50156">
    <property type="entry name" value="SSD"/>
    <property type="match status" value="1"/>
</dbReference>
<protein>
    <recommendedName>
        <fullName evidence="3">SSD domain-containing protein</fullName>
    </recommendedName>
</protein>
<comment type="caution">
    <text evidence="4">The sequence shown here is derived from an EMBL/GenBank/DDBJ whole genome shotgun (WGS) entry which is preliminary data.</text>
</comment>
<keyword evidence="5" id="KW-1185">Reference proteome</keyword>
<evidence type="ECO:0000313" key="5">
    <source>
        <dbReference type="Proteomes" id="UP001530400"/>
    </source>
</evidence>
<evidence type="ECO:0000256" key="1">
    <source>
        <dbReference type="ARBA" id="ARBA00005585"/>
    </source>
</evidence>
<evidence type="ECO:0000313" key="4">
    <source>
        <dbReference type="EMBL" id="KAL3793936.1"/>
    </source>
</evidence>
<accession>A0ABD3Q2N9</accession>
<keyword evidence="2" id="KW-0812">Transmembrane</keyword>
<dbReference type="InterPro" id="IPR051697">
    <property type="entry name" value="Patched_domain-protein"/>
</dbReference>
<dbReference type="AlphaFoldDB" id="A0ABD3Q2N9"/>
<gene>
    <name evidence="4" type="ORF">ACHAWO_002316</name>
</gene>
<dbReference type="SUPFAM" id="SSF82866">
    <property type="entry name" value="Multidrug efflux transporter AcrB transmembrane domain"/>
    <property type="match status" value="1"/>
</dbReference>
<feature type="transmembrane region" description="Helical" evidence="2">
    <location>
        <begin position="598"/>
        <end position="622"/>
    </location>
</feature>
<dbReference type="PANTHER" id="PTHR10796:SF92">
    <property type="entry name" value="PATCHED-RELATED, ISOFORM A"/>
    <property type="match status" value="1"/>
</dbReference>
<keyword evidence="2" id="KW-1133">Transmembrane helix</keyword>
<reference evidence="4 5" key="1">
    <citation type="submission" date="2024-10" db="EMBL/GenBank/DDBJ databases">
        <title>Updated reference genomes for cyclostephanoid diatoms.</title>
        <authorList>
            <person name="Roberts W.R."/>
            <person name="Alverson A.J."/>
        </authorList>
    </citation>
    <scope>NUCLEOTIDE SEQUENCE [LARGE SCALE GENOMIC DNA]</scope>
    <source>
        <strain evidence="4 5">AJA010-31</strain>
    </source>
</reference>
<feature type="transmembrane region" description="Helical" evidence="2">
    <location>
        <begin position="671"/>
        <end position="693"/>
    </location>
</feature>
<proteinExistence type="inferred from homology"/>
<sequence>MRSKSILTTAGNTVDRTISAFFHRIGHFCCSRPKLTIGLALGVSILCAGGMAKLTPENRPDKLWVPQGTVAEVEKEQFLSYYPANSRFQNIIISSAQKDESEGSNNNVLTKEQLIQVMKLHQSIQNGVSTYDGQEYTFADLCTVAGGSCATYDTTNPICSCLLISILKMWNYDLPTLESDPDILSTLNNYGSKQDLEAVLGNPSFDSQDRLISAEALSLSYFLEDRSIEENGNIVDPINEEWEKSVFLDSIQNYNSEENDPTIQLAYVSSRSFDDEFGGEIQGDLVYVQVSYIVAFIFLGATMGSRLCGRGSRWSMSFSALMLVALSTVAGFGVASLAGLLYGKGRVCREMRGIYGAMELPVEDSERNFIPDDSYVKDWTAAGDEYFPSSGTTLYITFENGQDIYDNRQSLAELETRVSGLSEKSPYIAEPVGEGSYRNVMAGLKSYLDDYGSVIALGNNITFDQDGWPTTYNGFVSILSTFANVFGPGAVYAQDISFSSGTTELEAIRIKLEYVRMTKLRRNEIIDDADRQIKSMDDTRAMVASWTDLPTAFPYCEKFQDIEGFKIINTELYRNVGLAILAVGLICLITVANFTTAFLITLNVAACILEILGFMYAIGLVIDSVSVINLVLAVGLSVDYSAHIGHCFMVKGGPSKDQRVIESLADIGASVVNGALSTFLAVAVLLFSTSYVFRVLSTQFALTVALGLLHGTVLLPVLLSIFGPKPFESAEEPKEDIEVTKREVIDKTAHQESFGVDALDEFSEEEEIEA</sequence>
<feature type="transmembrane region" description="Helical" evidence="2">
    <location>
        <begin position="628"/>
        <end position="650"/>
    </location>
</feature>
<dbReference type="Pfam" id="PF24006">
    <property type="entry name" value="SCAP_N"/>
    <property type="match status" value="1"/>
</dbReference>
<dbReference type="InterPro" id="IPR000731">
    <property type="entry name" value="SSD"/>
</dbReference>
<organism evidence="4 5">
    <name type="scientific">Cyclotella atomus</name>
    <dbReference type="NCBI Taxonomy" id="382360"/>
    <lineage>
        <taxon>Eukaryota</taxon>
        <taxon>Sar</taxon>
        <taxon>Stramenopiles</taxon>
        <taxon>Ochrophyta</taxon>
        <taxon>Bacillariophyta</taxon>
        <taxon>Coscinodiscophyceae</taxon>
        <taxon>Thalassiosirophycidae</taxon>
        <taxon>Stephanodiscales</taxon>
        <taxon>Stephanodiscaceae</taxon>
        <taxon>Cyclotella</taxon>
    </lineage>
</organism>
<dbReference type="PANTHER" id="PTHR10796">
    <property type="entry name" value="PATCHED-RELATED"/>
    <property type="match status" value="1"/>
</dbReference>
<dbReference type="Proteomes" id="UP001530400">
    <property type="component" value="Unassembled WGS sequence"/>
</dbReference>
<dbReference type="InterPro" id="IPR057041">
    <property type="entry name" value="SCAP_N"/>
</dbReference>
<feature type="domain" description="SSD" evidence="3">
    <location>
        <begin position="576"/>
        <end position="721"/>
    </location>
</feature>
<evidence type="ECO:0000256" key="2">
    <source>
        <dbReference type="SAM" id="Phobius"/>
    </source>
</evidence>
<evidence type="ECO:0000259" key="3">
    <source>
        <dbReference type="PROSITE" id="PS50156"/>
    </source>
</evidence>
<feature type="transmembrane region" description="Helical" evidence="2">
    <location>
        <begin position="572"/>
        <end position="591"/>
    </location>
</feature>
<comment type="similarity">
    <text evidence="1">Belongs to the patched family.</text>
</comment>
<name>A0ABD3Q2N9_9STRA</name>